<keyword evidence="5" id="KW-1185">Reference proteome</keyword>
<dbReference type="NCBIfam" id="TIGR01180">
    <property type="entry name" value="aman2_put"/>
    <property type="match status" value="1"/>
</dbReference>
<dbReference type="AlphaFoldDB" id="A0A433JWJ5"/>
<comment type="caution">
    <text evidence="4">The sequence shown here is derived from an EMBL/GenBank/DDBJ whole genome shotgun (WGS) entry which is preliminary data.</text>
</comment>
<proteinExistence type="predicted"/>
<accession>A0A433JWJ5</accession>
<dbReference type="Pfam" id="PF07971">
    <property type="entry name" value="Glyco_hydro_92"/>
    <property type="match status" value="1"/>
</dbReference>
<feature type="domain" description="Glycosyl hydrolase family 92" evidence="2">
    <location>
        <begin position="400"/>
        <end position="891"/>
    </location>
</feature>
<dbReference type="PANTHER" id="PTHR12143:SF43">
    <property type="entry name" value="PUTATIVE-RELATED"/>
    <property type="match status" value="1"/>
</dbReference>
<feature type="domain" description="Glycosyl hydrolase family 92 N-terminal" evidence="3">
    <location>
        <begin position="183"/>
        <end position="322"/>
    </location>
</feature>
<dbReference type="Gene3D" id="3.30.2080.10">
    <property type="entry name" value="GH92 mannosidase domain"/>
    <property type="match status" value="1"/>
</dbReference>
<dbReference type="InterPro" id="IPR008928">
    <property type="entry name" value="6-hairpin_glycosidase_sf"/>
</dbReference>
<dbReference type="Gene3D" id="1.20.1050.60">
    <property type="entry name" value="alpha-1,2-mannosidase"/>
    <property type="match status" value="1"/>
</dbReference>
<sequence>MPSSPSPSPSVSADRQEGMTLSQGRPAFTPADPPVADDVDYLRVDGPPSGGTVVLPGLAGTRIVHGDVLEYDWLPVAGGGDRYASTAFALDLVLDDGSRSSGSALVDQQGTLMDADAQARSKRAWVDQWNRRIVDLSPLAGRRIVEIRASLAETASADPVRTVFVDAPAVRPSEARPGDLLGWVDTRRGTRSSDRFSRGNNAPIVTLPHGGVFGLPMTDAGAGNWPYRWQSTRPSLQAFATSHIPSPWIGDRGVFQLMPSPLLDPDVDRAARALGFDRRTEHAGPDHYAVELEGVSALLTAGRHVVGMRFRSAGENLSLIVDHLGEAVAATWQEGPDDLRLDVRIRDVGQTLDHFVHVVFPRVRNHRLMFGGGELRGVVVIDGAAADVLVGVSTIDAETARSNAGSNAGSDGGVDGLLDRAARAWRSALARVEIPEQEAVSDDVLRSIAGGLGRVFSYPNAHDEPGPTGPRYRSPVDGEVRSGPFSSNNGFWDTYRTAWPLLGLLAPQTTARLADGFVQHFSDAGWVARWSAPGPVDCMTGTTSDTVFAGLAALGVPFRVDEAYRSAFQHATVAAADGRVGRKGLRPGIFRGYIDTATHEGMSWTLDNAINDASASRLARLLAAEATGERRERLETEGDYLARRALGYRNVFHGDPGFFIGRDPDGAWRVAGDAFDPAEWGHDYTETNAWGTSVTAPHDGAGLAALYGGEGALAARLDEILATPESAEESVSGSYGFVIHEMNEARDVRMGMIALSNQPAHHIPFMYMFTGRHDDAHRLVVEARDRLFVGSEIGQGYPGDEDNGEMSAWYLFSVLGLYPLVPGSGEFVLTPPLLPRIVLHPEGRAHPLEIVTTNPGRPFIRSVRIDGELWDRVAVPAEDLLRARRVEVELADEPTGWARASRPGSFSTEFGVEPLRDLLTRAPDTPADDAGETPLALTPGGFVDLALPSHSAVGMYTVTLGGEPQPLPAGPADESTASWRLLGIRLDGSTVLLDEREAAVDVAGRTRPFRIASPEKVVALRFEAVRALDLAQLEAFA</sequence>
<dbReference type="GO" id="GO:0030246">
    <property type="term" value="F:carbohydrate binding"/>
    <property type="evidence" value="ECO:0007669"/>
    <property type="project" value="InterPro"/>
</dbReference>
<dbReference type="PANTHER" id="PTHR12143">
    <property type="entry name" value="PEPTIDE N-GLYCANASE PNGASE -RELATED"/>
    <property type="match status" value="1"/>
</dbReference>
<dbReference type="GO" id="GO:0006516">
    <property type="term" value="P:glycoprotein catabolic process"/>
    <property type="evidence" value="ECO:0007669"/>
    <property type="project" value="TreeGrafter"/>
</dbReference>
<evidence type="ECO:0000259" key="3">
    <source>
        <dbReference type="Pfam" id="PF17678"/>
    </source>
</evidence>
<feature type="region of interest" description="Disordered" evidence="1">
    <location>
        <begin position="1"/>
        <end position="38"/>
    </location>
</feature>
<dbReference type="GO" id="GO:0000224">
    <property type="term" value="F:peptide-N4-(N-acetyl-beta-glucosaminyl)asparagine amidase activity"/>
    <property type="evidence" value="ECO:0007669"/>
    <property type="project" value="TreeGrafter"/>
</dbReference>
<keyword evidence="4" id="KW-0378">Hydrolase</keyword>
<reference evidence="4 5" key="1">
    <citation type="submission" date="2018-12" db="EMBL/GenBank/DDBJ databases">
        <authorList>
            <person name="Li F."/>
        </authorList>
    </citation>
    <scope>NUCLEOTIDE SEQUENCE [LARGE SCALE GENOMIC DNA]</scope>
    <source>
        <strain evidence="4 5">EGI 6500705</strain>
    </source>
</reference>
<name>A0A433JWJ5_9MICO</name>
<dbReference type="GO" id="GO:0005975">
    <property type="term" value="P:carbohydrate metabolic process"/>
    <property type="evidence" value="ECO:0007669"/>
    <property type="project" value="InterPro"/>
</dbReference>
<dbReference type="Gene3D" id="1.20.1610.10">
    <property type="entry name" value="alpha-1,2-mannosidases domains"/>
    <property type="match status" value="1"/>
</dbReference>
<dbReference type="Pfam" id="PF17678">
    <property type="entry name" value="Glyco_hydro_92N"/>
    <property type="match status" value="1"/>
</dbReference>
<dbReference type="Proteomes" id="UP000274909">
    <property type="component" value="Unassembled WGS sequence"/>
</dbReference>
<dbReference type="OrthoDB" id="9804511at2"/>
<evidence type="ECO:0000259" key="2">
    <source>
        <dbReference type="Pfam" id="PF07971"/>
    </source>
</evidence>
<evidence type="ECO:0000256" key="1">
    <source>
        <dbReference type="SAM" id="MobiDB-lite"/>
    </source>
</evidence>
<dbReference type="SUPFAM" id="SSF48208">
    <property type="entry name" value="Six-hairpin glycosidases"/>
    <property type="match status" value="1"/>
</dbReference>
<dbReference type="InterPro" id="IPR005887">
    <property type="entry name" value="GH92_a_mannosidase_put"/>
</dbReference>
<dbReference type="EMBL" id="RZGZ01000001">
    <property type="protein sequence ID" value="RUR03572.1"/>
    <property type="molecule type" value="Genomic_DNA"/>
</dbReference>
<evidence type="ECO:0000313" key="4">
    <source>
        <dbReference type="EMBL" id="RUR03572.1"/>
    </source>
</evidence>
<dbReference type="InterPro" id="IPR012939">
    <property type="entry name" value="Glyco_hydro_92"/>
</dbReference>
<gene>
    <name evidence="4" type="ORF">ELQ94_03310</name>
</gene>
<dbReference type="GO" id="GO:0005829">
    <property type="term" value="C:cytosol"/>
    <property type="evidence" value="ECO:0007669"/>
    <property type="project" value="TreeGrafter"/>
</dbReference>
<protein>
    <submittedName>
        <fullName evidence="4">Glycoside hydrolase family 92 protein</fullName>
    </submittedName>
</protein>
<dbReference type="Gene3D" id="2.70.98.10">
    <property type="match status" value="1"/>
</dbReference>
<dbReference type="InterPro" id="IPR050883">
    <property type="entry name" value="PNGase"/>
</dbReference>
<organism evidence="4 5">
    <name type="scientific">Labedella endophytica</name>
    <dbReference type="NCBI Taxonomy" id="1523160"/>
    <lineage>
        <taxon>Bacteria</taxon>
        <taxon>Bacillati</taxon>
        <taxon>Actinomycetota</taxon>
        <taxon>Actinomycetes</taxon>
        <taxon>Micrococcales</taxon>
        <taxon>Microbacteriaceae</taxon>
        <taxon>Labedella</taxon>
    </lineage>
</organism>
<dbReference type="InterPro" id="IPR041371">
    <property type="entry name" value="GH92_N"/>
</dbReference>
<evidence type="ECO:0000313" key="5">
    <source>
        <dbReference type="Proteomes" id="UP000274909"/>
    </source>
</evidence>
<dbReference type="InterPro" id="IPR014718">
    <property type="entry name" value="GH-type_carb-bd"/>
</dbReference>